<evidence type="ECO:0000313" key="8">
    <source>
        <dbReference type="Proteomes" id="UP000028545"/>
    </source>
</evidence>
<organism evidence="7 8">
    <name type="scientific">Pseudallescheria apiosperma</name>
    <name type="common">Scedosporium apiospermum</name>
    <dbReference type="NCBI Taxonomy" id="563466"/>
    <lineage>
        <taxon>Eukaryota</taxon>
        <taxon>Fungi</taxon>
        <taxon>Dikarya</taxon>
        <taxon>Ascomycota</taxon>
        <taxon>Pezizomycotina</taxon>
        <taxon>Sordariomycetes</taxon>
        <taxon>Hypocreomycetidae</taxon>
        <taxon>Microascales</taxon>
        <taxon>Microascaceae</taxon>
        <taxon>Scedosporium</taxon>
    </lineage>
</organism>
<dbReference type="EMBL" id="JOWA01000094">
    <property type="protein sequence ID" value="KEZ43328.1"/>
    <property type="molecule type" value="Genomic_DNA"/>
</dbReference>
<evidence type="ECO:0000256" key="1">
    <source>
        <dbReference type="ARBA" id="ARBA00004141"/>
    </source>
</evidence>
<evidence type="ECO:0000256" key="2">
    <source>
        <dbReference type="ARBA" id="ARBA00022692"/>
    </source>
</evidence>
<dbReference type="GO" id="GO:0016020">
    <property type="term" value="C:membrane"/>
    <property type="evidence" value="ECO:0007669"/>
    <property type="project" value="UniProtKB-SubCell"/>
</dbReference>
<feature type="transmembrane region" description="Helical" evidence="6">
    <location>
        <begin position="87"/>
        <end position="114"/>
    </location>
</feature>
<dbReference type="VEuPathDB" id="FungiDB:SAPIO_CDS4776"/>
<evidence type="ECO:0000313" key="7">
    <source>
        <dbReference type="EMBL" id="KEZ43328.1"/>
    </source>
</evidence>
<dbReference type="OrthoDB" id="3358017at2759"/>
<comment type="caution">
    <text evidence="7">The sequence shown here is derived from an EMBL/GenBank/DDBJ whole genome shotgun (WGS) entry which is preliminary data.</text>
</comment>
<keyword evidence="2 6" id="KW-0812">Transmembrane</keyword>
<dbReference type="OMA" id="LIWVRSV"/>
<dbReference type="PANTHER" id="PTHR31465:SF1">
    <property type="entry name" value="PROTEIN RTA1-RELATED"/>
    <property type="match status" value="1"/>
</dbReference>
<evidence type="ECO:0000256" key="6">
    <source>
        <dbReference type="SAM" id="Phobius"/>
    </source>
</evidence>
<keyword evidence="8" id="KW-1185">Reference proteome</keyword>
<sequence length="320" mass="35952">MKMECNPYYEDAQWSLYRYVPSIAAPIAFCVLFALTSILHAVQILKTRTWYLCALLIGGFCETIGYATRAVNAREDPGCWTLNPYIIQNLLILVAPAFIAASIYMILGRIILLTEGEGHALIKRKWLTKIFVAGDVVSLLMQGSGGGMMAAGNETNNMVSLGENVITVGLFVQLVIFGFFVIVAGLFQYKMQRRPTTRSQEPAIRWRKYLLTLYVTSVIIWIRCLFRVIEYLQGNDGYLMRHEAFVFIFDGVLMFIVLAWMNWFHPAEIGLLLRGKVPGKNGLELIYVSPRTKVDAESRGSWSGRDTCGDGDSFQAKQGA</sequence>
<dbReference type="Pfam" id="PF04479">
    <property type="entry name" value="RTA1"/>
    <property type="match status" value="1"/>
</dbReference>
<feature type="transmembrane region" description="Helical" evidence="6">
    <location>
        <begin position="209"/>
        <end position="229"/>
    </location>
</feature>
<feature type="transmembrane region" description="Helical" evidence="6">
    <location>
        <begin position="244"/>
        <end position="264"/>
    </location>
</feature>
<dbReference type="KEGG" id="sapo:SAPIO_CDS4776"/>
<dbReference type="AlphaFoldDB" id="A0A084G7L6"/>
<dbReference type="Proteomes" id="UP000028545">
    <property type="component" value="Unassembled WGS sequence"/>
</dbReference>
<accession>A0A084G7L6</accession>
<feature type="transmembrane region" description="Helical" evidence="6">
    <location>
        <begin position="49"/>
        <end position="67"/>
    </location>
</feature>
<keyword evidence="3 6" id="KW-1133">Transmembrane helix</keyword>
<dbReference type="PANTHER" id="PTHR31465">
    <property type="entry name" value="PROTEIN RTA1-RELATED"/>
    <property type="match status" value="1"/>
</dbReference>
<dbReference type="InterPro" id="IPR007568">
    <property type="entry name" value="RTA1"/>
</dbReference>
<protein>
    <submittedName>
        <fullName evidence="7">RTM1 protein</fullName>
    </submittedName>
</protein>
<dbReference type="GeneID" id="27723848"/>
<proteinExistence type="predicted"/>
<gene>
    <name evidence="7" type="ORF">SAPIO_CDS4776</name>
</gene>
<feature type="transmembrane region" description="Helical" evidence="6">
    <location>
        <begin position="126"/>
        <end position="145"/>
    </location>
</feature>
<feature type="transmembrane region" description="Helical" evidence="6">
    <location>
        <begin position="165"/>
        <end position="189"/>
    </location>
</feature>
<feature type="transmembrane region" description="Helical" evidence="6">
    <location>
        <begin position="20"/>
        <end position="42"/>
    </location>
</feature>
<comment type="subcellular location">
    <subcellularLocation>
        <location evidence="1">Membrane</location>
        <topology evidence="1">Multi-pass membrane protein</topology>
    </subcellularLocation>
</comment>
<keyword evidence="4 6" id="KW-0472">Membrane</keyword>
<name>A0A084G7L6_PSEDA</name>
<dbReference type="RefSeq" id="XP_016643127.1">
    <property type="nucleotide sequence ID" value="XM_016787248.1"/>
</dbReference>
<reference evidence="7 8" key="1">
    <citation type="journal article" date="2014" name="Genome Announc.">
        <title>Draft genome sequence of the pathogenic fungus Scedosporium apiospermum.</title>
        <authorList>
            <person name="Vandeputte P."/>
            <person name="Ghamrawi S."/>
            <person name="Rechenmann M."/>
            <person name="Iltis A."/>
            <person name="Giraud S."/>
            <person name="Fleury M."/>
            <person name="Thornton C."/>
            <person name="Delhaes L."/>
            <person name="Meyer W."/>
            <person name="Papon N."/>
            <person name="Bouchara J.P."/>
        </authorList>
    </citation>
    <scope>NUCLEOTIDE SEQUENCE [LARGE SCALE GENOMIC DNA]</scope>
    <source>
        <strain evidence="7 8">IHEM 14462</strain>
    </source>
</reference>
<dbReference type="HOGENOM" id="CLU_033465_3_1_1"/>
<evidence type="ECO:0000256" key="5">
    <source>
        <dbReference type="SAM" id="MobiDB-lite"/>
    </source>
</evidence>
<feature type="region of interest" description="Disordered" evidence="5">
    <location>
        <begin position="296"/>
        <end position="320"/>
    </location>
</feature>
<evidence type="ECO:0000256" key="3">
    <source>
        <dbReference type="ARBA" id="ARBA00022989"/>
    </source>
</evidence>
<evidence type="ECO:0000256" key="4">
    <source>
        <dbReference type="ARBA" id="ARBA00023136"/>
    </source>
</evidence>